<reference evidence="8 10" key="1">
    <citation type="submission" date="2016-06" db="EMBL/GenBank/DDBJ databases">
        <authorList>
            <person name="Kjaerup R.B."/>
            <person name="Dalgaard T.S."/>
            <person name="Juul-Madsen H.R."/>
        </authorList>
    </citation>
    <scope>NUCLEOTIDE SEQUENCE [LARGE SCALE GENOMIC DNA]</scope>
    <source>
        <strain evidence="8">Orrdi1</strain>
    </source>
</reference>
<dbReference type="OrthoDB" id="9807941at2"/>
<dbReference type="RefSeq" id="WP_067750063.1">
    <property type="nucleotide sequence ID" value="NZ_LT907988.1"/>
</dbReference>
<proteinExistence type="inferred from homology"/>
<dbReference type="NCBIfam" id="NF004638">
    <property type="entry name" value="PRK05988.1"/>
    <property type="match status" value="1"/>
</dbReference>
<accession>A0A1C3JY40</accession>
<protein>
    <submittedName>
        <fullName evidence="8">NAD-dependent formate dehydrogenase gamma subunit</fullName>
    </submittedName>
</protein>
<comment type="cofactor">
    <cofactor evidence="6">
        <name>[2Fe-2S] cluster</name>
        <dbReference type="ChEBI" id="CHEBI:190135"/>
    </cofactor>
</comment>
<dbReference type="KEGG" id="odi:ODI_R3407"/>
<evidence type="ECO:0000313" key="8">
    <source>
        <dbReference type="EMBL" id="SBT24160.1"/>
    </source>
</evidence>
<dbReference type="Proteomes" id="UP000078558">
    <property type="component" value="Chromosome I"/>
</dbReference>
<evidence type="ECO:0000256" key="5">
    <source>
        <dbReference type="ARBA" id="ARBA00023014"/>
    </source>
</evidence>
<dbReference type="PIRSF" id="PIRSF000216">
    <property type="entry name" value="NADH_DH_24kDa"/>
    <property type="match status" value="1"/>
</dbReference>
<dbReference type="CDD" id="cd03081">
    <property type="entry name" value="TRX_Fd_NuoE_FDH_gamma"/>
    <property type="match status" value="1"/>
</dbReference>
<dbReference type="SUPFAM" id="SSF52833">
    <property type="entry name" value="Thioredoxin-like"/>
    <property type="match status" value="1"/>
</dbReference>
<dbReference type="InterPro" id="IPR036249">
    <property type="entry name" value="Thioredoxin-like_sf"/>
</dbReference>
<dbReference type="PANTHER" id="PTHR43342">
    <property type="entry name" value="NADH-QUINONE OXIDOREDUCTASE, E SUBUNIT"/>
    <property type="match status" value="1"/>
</dbReference>
<dbReference type="PANTHER" id="PTHR43342:SF1">
    <property type="entry name" value="BIFURCATING [FEFE] HYDROGENASE GAMMA SUBUNIT"/>
    <property type="match status" value="1"/>
</dbReference>
<gene>
    <name evidence="8" type="ORF">ODI_02248</name>
    <name evidence="9" type="ORF">ODI_R3407</name>
</gene>
<dbReference type="Pfam" id="PF01257">
    <property type="entry name" value="2Fe-2S_thioredx"/>
    <property type="match status" value="1"/>
</dbReference>
<name>A0A1C3JY40_9BURK</name>
<keyword evidence="10" id="KW-1185">Reference proteome</keyword>
<comment type="cofactor">
    <cofactor evidence="7">
        <name>[2Fe-2S] cluster</name>
        <dbReference type="ChEBI" id="CHEBI:190135"/>
    </cofactor>
    <text evidence="7">Binds 1 [2Fe-2S] cluster.</text>
</comment>
<feature type="binding site" evidence="7">
    <location>
        <position position="156"/>
    </location>
    <ligand>
        <name>[2Fe-2S] cluster</name>
        <dbReference type="ChEBI" id="CHEBI:190135"/>
    </ligand>
</feature>
<keyword evidence="5 7" id="KW-0411">Iron-sulfur</keyword>
<dbReference type="Gene3D" id="3.40.30.10">
    <property type="entry name" value="Glutaredoxin"/>
    <property type="match status" value="1"/>
</dbReference>
<dbReference type="InterPro" id="IPR002023">
    <property type="entry name" value="NuoE-like"/>
</dbReference>
<dbReference type="AlphaFoldDB" id="A0A1C3JY40"/>
<comment type="similarity">
    <text evidence="1">Belongs to the complex I 24 kDa subunit family.</text>
</comment>
<dbReference type="GO" id="GO:0016491">
    <property type="term" value="F:oxidoreductase activity"/>
    <property type="evidence" value="ECO:0007669"/>
    <property type="project" value="InterPro"/>
</dbReference>
<organism evidence="8 10">
    <name type="scientific">Orrella dioscoreae</name>
    <dbReference type="NCBI Taxonomy" id="1851544"/>
    <lineage>
        <taxon>Bacteria</taxon>
        <taxon>Pseudomonadati</taxon>
        <taxon>Pseudomonadota</taxon>
        <taxon>Betaproteobacteria</taxon>
        <taxon>Burkholderiales</taxon>
        <taxon>Alcaligenaceae</taxon>
        <taxon>Orrella</taxon>
    </lineage>
</organism>
<evidence type="ECO:0000256" key="4">
    <source>
        <dbReference type="ARBA" id="ARBA00023004"/>
    </source>
</evidence>
<keyword evidence="4 7" id="KW-0408">Iron</keyword>
<keyword evidence="2 7" id="KW-0001">2Fe-2S</keyword>
<dbReference type="InterPro" id="IPR041921">
    <property type="entry name" value="NuoE_N"/>
</dbReference>
<dbReference type="GO" id="GO:0051537">
    <property type="term" value="F:2 iron, 2 sulfur cluster binding"/>
    <property type="evidence" value="ECO:0007669"/>
    <property type="project" value="UniProtKB-KW"/>
</dbReference>
<feature type="binding site" evidence="7">
    <location>
        <position position="120"/>
    </location>
    <ligand>
        <name>[2Fe-2S] cluster</name>
        <dbReference type="ChEBI" id="CHEBI:190135"/>
    </ligand>
</feature>
<feature type="binding site" evidence="7">
    <location>
        <position position="160"/>
    </location>
    <ligand>
        <name>[2Fe-2S] cluster</name>
        <dbReference type="ChEBI" id="CHEBI:190135"/>
    </ligand>
</feature>
<keyword evidence="3 7" id="KW-0479">Metal-binding</keyword>
<sequence>MSVTGQPGAGAPIRKASIDLASTGAARGTDPLHSVPSDQATQIAAARIVGLYKDQPGALLPILHAIQHELGCIPPETVQVVADALNRSRAEVHGVITFYPHFRSKPAGRHVVEICRSEACQSRGGEQLADHARKQLGCDFHETSADGAVTLEPVYCLGLCAQSPSVMIDGQPHARVTTEKFNRLMQGVQS</sequence>
<evidence type="ECO:0000313" key="10">
    <source>
        <dbReference type="Proteomes" id="UP000078558"/>
    </source>
</evidence>
<dbReference type="STRING" id="1851544.ODI_02248"/>
<reference evidence="9 10" key="2">
    <citation type="submission" date="2017-08" db="EMBL/GenBank/DDBJ databases">
        <authorList>
            <person name="de Groot N.N."/>
        </authorList>
    </citation>
    <scope>NUCLEOTIDE SEQUENCE [LARGE SCALE GENOMIC DNA]</scope>
    <source>
        <strain evidence="9">Orrdi1</strain>
    </source>
</reference>
<dbReference type="EMBL" id="FLRC01000006">
    <property type="protein sequence ID" value="SBT24160.1"/>
    <property type="molecule type" value="Genomic_DNA"/>
</dbReference>
<dbReference type="InterPro" id="IPR028431">
    <property type="entry name" value="NADP_DH_HndA-like"/>
</dbReference>
<evidence type="ECO:0000256" key="3">
    <source>
        <dbReference type="ARBA" id="ARBA00022723"/>
    </source>
</evidence>
<evidence type="ECO:0000313" key="9">
    <source>
        <dbReference type="EMBL" id="SOE51390.1"/>
    </source>
</evidence>
<dbReference type="Gene3D" id="1.10.10.1590">
    <property type="entry name" value="NADH-quinone oxidoreductase subunit E"/>
    <property type="match status" value="1"/>
</dbReference>
<feature type="binding site" evidence="7">
    <location>
        <position position="115"/>
    </location>
    <ligand>
        <name>[2Fe-2S] cluster</name>
        <dbReference type="ChEBI" id="CHEBI:190135"/>
    </ligand>
</feature>
<evidence type="ECO:0000256" key="2">
    <source>
        <dbReference type="ARBA" id="ARBA00022714"/>
    </source>
</evidence>
<dbReference type="EMBL" id="LT907988">
    <property type="protein sequence ID" value="SOE51390.1"/>
    <property type="molecule type" value="Genomic_DNA"/>
</dbReference>
<evidence type="ECO:0000256" key="6">
    <source>
        <dbReference type="ARBA" id="ARBA00034078"/>
    </source>
</evidence>
<evidence type="ECO:0000256" key="1">
    <source>
        <dbReference type="ARBA" id="ARBA00010643"/>
    </source>
</evidence>
<evidence type="ECO:0000256" key="7">
    <source>
        <dbReference type="PIRSR" id="PIRSR000216-1"/>
    </source>
</evidence>
<dbReference type="GO" id="GO:0046872">
    <property type="term" value="F:metal ion binding"/>
    <property type="evidence" value="ECO:0007669"/>
    <property type="project" value="UniProtKB-KW"/>
</dbReference>